<evidence type="ECO:0000259" key="5">
    <source>
        <dbReference type="Pfam" id="PF07940"/>
    </source>
</evidence>
<comment type="subcellular location">
    <subcellularLocation>
        <location evidence="1">Periplasm</location>
    </subcellularLocation>
</comment>
<evidence type="ECO:0000313" key="8">
    <source>
        <dbReference type="Proteomes" id="UP000033649"/>
    </source>
</evidence>
<keyword evidence="4" id="KW-0456">Lyase</keyword>
<dbReference type="PANTHER" id="PTHR39210">
    <property type="entry name" value="HEPARIN-SULFATE LYASE"/>
    <property type="match status" value="1"/>
</dbReference>
<keyword evidence="8" id="KW-1185">Reference proteome</keyword>
<name>A0A0F5FJ24_9HYPH</name>
<gene>
    <name evidence="7" type="ORF">VE26_02310</name>
</gene>
<evidence type="ECO:0000256" key="4">
    <source>
        <dbReference type="ARBA" id="ARBA00023239"/>
    </source>
</evidence>
<proteinExistence type="predicted"/>
<dbReference type="PATRIC" id="fig|429727.3.peg.483"/>
<dbReference type="InterPro" id="IPR012480">
    <property type="entry name" value="Hepar_II_III_C"/>
</dbReference>
<reference evidence="7 8" key="1">
    <citation type="submission" date="2015-03" db="EMBL/GenBank/DDBJ databases">
        <authorList>
            <person name="Hassan Y."/>
            <person name="Lepp D."/>
            <person name="Li X.-Z."/>
            <person name="Zhou T."/>
        </authorList>
    </citation>
    <scope>NUCLEOTIDE SEQUENCE [LARGE SCALE GENOMIC DNA]</scope>
    <source>
        <strain evidence="7 8">IPL18</strain>
    </source>
</reference>
<dbReference type="InterPro" id="IPR008929">
    <property type="entry name" value="Chondroitin_lyas"/>
</dbReference>
<comment type="caution">
    <text evidence="7">The sequence shown here is derived from an EMBL/GenBank/DDBJ whole genome shotgun (WGS) entry which is preliminary data.</text>
</comment>
<accession>A0A0F5FJ24</accession>
<evidence type="ECO:0000256" key="3">
    <source>
        <dbReference type="ARBA" id="ARBA00022764"/>
    </source>
</evidence>
<dbReference type="GO" id="GO:0016829">
    <property type="term" value="F:lyase activity"/>
    <property type="evidence" value="ECO:0007669"/>
    <property type="project" value="UniProtKB-KW"/>
</dbReference>
<dbReference type="Pfam" id="PF07940">
    <property type="entry name" value="Hepar_II_III_C"/>
    <property type="match status" value="1"/>
</dbReference>
<dbReference type="GO" id="GO:0042597">
    <property type="term" value="C:periplasmic space"/>
    <property type="evidence" value="ECO:0007669"/>
    <property type="project" value="UniProtKB-SubCell"/>
</dbReference>
<dbReference type="Gene3D" id="1.50.10.100">
    <property type="entry name" value="Chondroitin AC/alginate lyase"/>
    <property type="match status" value="1"/>
</dbReference>
<feature type="domain" description="Heparinase II/III-like C-terminal" evidence="5">
    <location>
        <begin position="314"/>
        <end position="535"/>
    </location>
</feature>
<feature type="domain" description="Heparin-sulfate lyase N-terminal" evidence="6">
    <location>
        <begin position="173"/>
        <end position="287"/>
    </location>
</feature>
<keyword evidence="3" id="KW-0574">Periplasm</keyword>
<evidence type="ECO:0000259" key="6">
    <source>
        <dbReference type="Pfam" id="PF16889"/>
    </source>
</evidence>
<protein>
    <submittedName>
        <fullName evidence="7">Uncharacterized protein</fullName>
    </submittedName>
</protein>
<dbReference type="OrthoDB" id="9763014at2"/>
<sequence>MNRIRQVRRLWETVRHLKPIQIYGRIGYRLRRPRAANAVAVRRRDASGHWAETFAGPPSLVGPTEFLLLNEVRQLDPGGWDDASVPRLWRYNLHYFSDLTAIDNALRADWHQSLLRRWVAENAPGVGTGWEPYPTSLRIVNWIKWALTGHALDADVEASLAIQLDWLTRRLEHHLLGNHLFSNAKALVYGGLYFEGPDADRWLRIGLGILRRELAEQVLPDGGHFERSPMYHALAIEDVLDLINIDQAFADRAGLAAQLRPTAQRMLRWLQSMSHPDGEIGFFNDAAFGIAPSLDALSAYATRLGLTLPRAEAAPLVHLRDSGYLRVSFGDCVALIDVAPVGPDYQPGHAHADTLSFELSVAGRRVFVNSGTSEYGLSPERLRQRGTAAHNTLIVGALNSSDVWSGFRVGRRAHPTGMTLHQEADLVRVACSHDGYQPTLGLIHTRTWTFTPGRLVIQDQLSRSGPTSEARFHLHPDIAAIAPELLPLASGKTMHVSTTGADAMTLAASTWHPRFGQSIPSKVLAVQISGGTATTTFAW</sequence>
<dbReference type="AlphaFoldDB" id="A0A0F5FJ24"/>
<dbReference type="Proteomes" id="UP000033649">
    <property type="component" value="Unassembled WGS sequence"/>
</dbReference>
<dbReference type="InterPro" id="IPR031680">
    <property type="entry name" value="Hepar_II_III_N"/>
</dbReference>
<evidence type="ECO:0000256" key="2">
    <source>
        <dbReference type="ARBA" id="ARBA00022729"/>
    </source>
</evidence>
<dbReference type="EMBL" id="JZEY01000054">
    <property type="protein sequence ID" value="KKB08904.1"/>
    <property type="molecule type" value="Genomic_DNA"/>
</dbReference>
<keyword evidence="2" id="KW-0732">Signal</keyword>
<dbReference type="SUPFAM" id="SSF48230">
    <property type="entry name" value="Chondroitin AC/alginate lyase"/>
    <property type="match status" value="1"/>
</dbReference>
<dbReference type="Pfam" id="PF16889">
    <property type="entry name" value="Hepar_II_III_N"/>
    <property type="match status" value="1"/>
</dbReference>
<dbReference type="Gene3D" id="2.70.98.70">
    <property type="match status" value="1"/>
</dbReference>
<evidence type="ECO:0000256" key="1">
    <source>
        <dbReference type="ARBA" id="ARBA00004418"/>
    </source>
</evidence>
<evidence type="ECO:0000313" key="7">
    <source>
        <dbReference type="EMBL" id="KKB08904.1"/>
    </source>
</evidence>
<dbReference type="PANTHER" id="PTHR39210:SF1">
    <property type="entry name" value="HEPARIN-SULFATE LYASE"/>
    <property type="match status" value="1"/>
</dbReference>
<organism evidence="7 8">
    <name type="scientific">Devosia chinhatensis</name>
    <dbReference type="NCBI Taxonomy" id="429727"/>
    <lineage>
        <taxon>Bacteria</taxon>
        <taxon>Pseudomonadati</taxon>
        <taxon>Pseudomonadota</taxon>
        <taxon>Alphaproteobacteria</taxon>
        <taxon>Hyphomicrobiales</taxon>
        <taxon>Devosiaceae</taxon>
        <taxon>Devosia</taxon>
    </lineage>
</organism>
<dbReference type="STRING" id="429727.VE26_02310"/>